<name>A0A5D3BDT8_CUCMM</name>
<keyword evidence="6" id="KW-0378">Hydrolase</keyword>
<keyword evidence="4" id="KW-0540">Nuclease</keyword>
<dbReference type="CDD" id="cd01647">
    <property type="entry name" value="RT_LTR"/>
    <property type="match status" value="1"/>
</dbReference>
<dbReference type="GO" id="GO:0006508">
    <property type="term" value="P:proteolysis"/>
    <property type="evidence" value="ECO:0007669"/>
    <property type="project" value="UniProtKB-KW"/>
</dbReference>
<dbReference type="GO" id="GO:0008233">
    <property type="term" value="F:peptidase activity"/>
    <property type="evidence" value="ECO:0007669"/>
    <property type="project" value="UniProtKB-KW"/>
</dbReference>
<dbReference type="GO" id="GO:0004519">
    <property type="term" value="F:endonuclease activity"/>
    <property type="evidence" value="ECO:0007669"/>
    <property type="project" value="UniProtKB-KW"/>
</dbReference>
<evidence type="ECO:0000256" key="3">
    <source>
        <dbReference type="ARBA" id="ARBA00022695"/>
    </source>
</evidence>
<evidence type="ECO:0000313" key="9">
    <source>
        <dbReference type="EMBL" id="TYJ97473.1"/>
    </source>
</evidence>
<dbReference type="Pfam" id="PF00078">
    <property type="entry name" value="RVT_1"/>
    <property type="match status" value="1"/>
</dbReference>
<evidence type="ECO:0000256" key="7">
    <source>
        <dbReference type="ARBA" id="ARBA00022918"/>
    </source>
</evidence>
<evidence type="ECO:0000256" key="4">
    <source>
        <dbReference type="ARBA" id="ARBA00022722"/>
    </source>
</evidence>
<keyword evidence="1" id="KW-0645">Protease</keyword>
<dbReference type="PANTHER" id="PTHR24559">
    <property type="entry name" value="TRANSPOSON TY3-I GAG-POL POLYPROTEIN"/>
    <property type="match status" value="1"/>
</dbReference>
<reference evidence="9 10" key="1">
    <citation type="submission" date="2019-08" db="EMBL/GenBank/DDBJ databases">
        <title>Draft genome sequences of two oriental melons (Cucumis melo L. var makuwa).</title>
        <authorList>
            <person name="Kwon S.-Y."/>
        </authorList>
    </citation>
    <scope>NUCLEOTIDE SEQUENCE [LARGE SCALE GENOMIC DNA]</scope>
    <source>
        <strain evidence="10">cv. Chang Bougi</strain>
        <tissue evidence="9">Leaf</tissue>
    </source>
</reference>
<evidence type="ECO:0000313" key="10">
    <source>
        <dbReference type="Proteomes" id="UP000321947"/>
    </source>
</evidence>
<evidence type="ECO:0000256" key="1">
    <source>
        <dbReference type="ARBA" id="ARBA00022670"/>
    </source>
</evidence>
<protein>
    <submittedName>
        <fullName evidence="9">RNA-directed DNA polymerase-like protein</fullName>
    </submittedName>
</protein>
<dbReference type="Gene3D" id="3.30.70.270">
    <property type="match status" value="1"/>
</dbReference>
<feature type="domain" description="Reverse transcriptase" evidence="8">
    <location>
        <begin position="15"/>
        <end position="76"/>
    </location>
</feature>
<keyword evidence="3" id="KW-0548">Nucleotidyltransferase</keyword>
<dbReference type="Proteomes" id="UP000321947">
    <property type="component" value="Unassembled WGS sequence"/>
</dbReference>
<evidence type="ECO:0000256" key="5">
    <source>
        <dbReference type="ARBA" id="ARBA00022759"/>
    </source>
</evidence>
<dbReference type="Gene3D" id="3.10.10.10">
    <property type="entry name" value="HIV Type 1 Reverse Transcriptase, subunit A, domain 1"/>
    <property type="match status" value="1"/>
</dbReference>
<dbReference type="AlphaFoldDB" id="A0A5D3BDT8"/>
<sequence>MADKFLILISEQLLDEFNGAVLFSKLDLCLGYHQIQMKESDREKTTFRTHKGHYEFMVMPFGLTNAPATSQSLINQEVRQGVWRYYSSIDEIATRKCLQLEGRGLRGFRAVKMHHGDSLRFNSTRLRTSFHHRKGRFRSGTGVALSVRPKIHSDTQALKFLIEQREATDALSQVSHPIELTIITASRIMGVETILEEVQKDEELWRIMRKLEEDPKRAKLPTIESTSII</sequence>
<comment type="caution">
    <text evidence="9">The sequence shown here is derived from an EMBL/GenBank/DDBJ whole genome shotgun (WGS) entry which is preliminary data.</text>
</comment>
<keyword evidence="7 9" id="KW-0695">RNA-directed DNA polymerase</keyword>
<accession>A0A5D3BDT8</accession>
<evidence type="ECO:0000256" key="6">
    <source>
        <dbReference type="ARBA" id="ARBA00022801"/>
    </source>
</evidence>
<dbReference type="PANTHER" id="PTHR24559:SF450">
    <property type="entry name" value="RNA-DIRECTED DNA POLYMERASE HOMOLOG"/>
    <property type="match status" value="1"/>
</dbReference>
<evidence type="ECO:0000259" key="8">
    <source>
        <dbReference type="Pfam" id="PF00078"/>
    </source>
</evidence>
<dbReference type="InterPro" id="IPR000477">
    <property type="entry name" value="RT_dom"/>
</dbReference>
<organism evidence="9 10">
    <name type="scientific">Cucumis melo var. makuwa</name>
    <name type="common">Oriental melon</name>
    <dbReference type="NCBI Taxonomy" id="1194695"/>
    <lineage>
        <taxon>Eukaryota</taxon>
        <taxon>Viridiplantae</taxon>
        <taxon>Streptophyta</taxon>
        <taxon>Embryophyta</taxon>
        <taxon>Tracheophyta</taxon>
        <taxon>Spermatophyta</taxon>
        <taxon>Magnoliopsida</taxon>
        <taxon>eudicotyledons</taxon>
        <taxon>Gunneridae</taxon>
        <taxon>Pentapetalae</taxon>
        <taxon>rosids</taxon>
        <taxon>fabids</taxon>
        <taxon>Cucurbitales</taxon>
        <taxon>Cucurbitaceae</taxon>
        <taxon>Benincaseae</taxon>
        <taxon>Cucumis</taxon>
    </lineage>
</organism>
<proteinExistence type="predicted"/>
<keyword evidence="5" id="KW-0255">Endonuclease</keyword>
<dbReference type="InterPro" id="IPR043502">
    <property type="entry name" value="DNA/RNA_pol_sf"/>
</dbReference>
<dbReference type="SUPFAM" id="SSF56672">
    <property type="entry name" value="DNA/RNA polymerases"/>
    <property type="match status" value="1"/>
</dbReference>
<dbReference type="InterPro" id="IPR043128">
    <property type="entry name" value="Rev_trsase/Diguanyl_cyclase"/>
</dbReference>
<dbReference type="InterPro" id="IPR053134">
    <property type="entry name" value="RNA-dir_DNA_polymerase"/>
</dbReference>
<gene>
    <name evidence="9" type="ORF">E5676_scaffold598G00330</name>
</gene>
<keyword evidence="2" id="KW-0808">Transferase</keyword>
<dbReference type="GO" id="GO:0003964">
    <property type="term" value="F:RNA-directed DNA polymerase activity"/>
    <property type="evidence" value="ECO:0007669"/>
    <property type="project" value="UniProtKB-KW"/>
</dbReference>
<dbReference type="EMBL" id="SSTD01018855">
    <property type="protein sequence ID" value="TYJ97473.1"/>
    <property type="molecule type" value="Genomic_DNA"/>
</dbReference>
<dbReference type="FunFam" id="3.10.10.10:FF:000007">
    <property type="entry name" value="Retrovirus-related Pol polyprotein from transposon 17.6-like Protein"/>
    <property type="match status" value="1"/>
</dbReference>
<evidence type="ECO:0000256" key="2">
    <source>
        <dbReference type="ARBA" id="ARBA00022679"/>
    </source>
</evidence>